<keyword evidence="1" id="KW-0548">Nucleotidyltransferase</keyword>
<dbReference type="Proteomes" id="UP000322214">
    <property type="component" value="Chromosome"/>
</dbReference>
<proteinExistence type="predicted"/>
<accession>A0A5B9PAC4</accession>
<name>A0A5B9PAC4_9BACT</name>
<organism evidence="1 2">
    <name type="scientific">Mariniblastus fucicola</name>
    <dbReference type="NCBI Taxonomy" id="980251"/>
    <lineage>
        <taxon>Bacteria</taxon>
        <taxon>Pseudomonadati</taxon>
        <taxon>Planctomycetota</taxon>
        <taxon>Planctomycetia</taxon>
        <taxon>Pirellulales</taxon>
        <taxon>Pirellulaceae</taxon>
        <taxon>Mariniblastus</taxon>
    </lineage>
</organism>
<keyword evidence="1" id="KW-0808">Transferase</keyword>
<dbReference type="GO" id="GO:0008773">
    <property type="term" value="F:[protein-PII] uridylyltransferase activity"/>
    <property type="evidence" value="ECO:0007669"/>
    <property type="project" value="UniProtKB-EC"/>
</dbReference>
<gene>
    <name evidence="1" type="primary">glnD_1</name>
    <name evidence="1" type="ORF">MFFC18_32250</name>
</gene>
<dbReference type="EC" id="2.7.7.59" evidence="1"/>
<keyword evidence="2" id="KW-1185">Reference proteome</keyword>
<sequence>MENQFKLPDENLGNGESSRRVSDLIEEIRADIDFELDDAVTDIVRDLPEEYFQRMDHENQVTHLKGLIASRICQLSSELFLPSTDGTQVAVLGRKSYRGQLAYILSELPGKRTRLVGANIYTARSHGFILDVFEFETDQNPAVDASFSAEIVEKLAEKTASPTDSVADFLSRIRTTSAKSPNLEKLARFYSAYQQVSPQKPIVVDQGESVDSLSDIVLAIQSQDERLTFQRTTESLSKLSLDIEQAELVVVRFDKAADEPVSQRSNKVVLMNFLVSESEVGPFEVEAWIDSLTSVVSG</sequence>
<protein>
    <submittedName>
        <fullName evidence="1">Bifunctional uridylyltransferase/uridylyl-removing enzyme</fullName>
        <ecNumber evidence="1">2.7.7.59</ecNumber>
    </submittedName>
</protein>
<dbReference type="RefSeq" id="WP_075083400.1">
    <property type="nucleotide sequence ID" value="NZ_CP042912.1"/>
</dbReference>
<dbReference type="AlphaFoldDB" id="A0A5B9PAC4"/>
<reference evidence="1 2" key="1">
    <citation type="submission" date="2019-08" db="EMBL/GenBank/DDBJ databases">
        <title>Deep-cultivation of Planctomycetes and their phenomic and genomic characterization uncovers novel biology.</title>
        <authorList>
            <person name="Wiegand S."/>
            <person name="Jogler M."/>
            <person name="Boedeker C."/>
            <person name="Pinto D."/>
            <person name="Vollmers J."/>
            <person name="Rivas-Marin E."/>
            <person name="Kohn T."/>
            <person name="Peeters S.H."/>
            <person name="Heuer A."/>
            <person name="Rast P."/>
            <person name="Oberbeckmann S."/>
            <person name="Bunk B."/>
            <person name="Jeske O."/>
            <person name="Meyerdierks A."/>
            <person name="Storesund J.E."/>
            <person name="Kallscheuer N."/>
            <person name="Luecker S."/>
            <person name="Lage O.M."/>
            <person name="Pohl T."/>
            <person name="Merkel B.J."/>
            <person name="Hornburger P."/>
            <person name="Mueller R.-W."/>
            <person name="Bruemmer F."/>
            <person name="Labrenz M."/>
            <person name="Spormann A.M."/>
            <person name="Op den Camp H."/>
            <person name="Overmann J."/>
            <person name="Amann R."/>
            <person name="Jetten M.S.M."/>
            <person name="Mascher T."/>
            <person name="Medema M.H."/>
            <person name="Devos D.P."/>
            <person name="Kaster A.-K."/>
            <person name="Ovreas L."/>
            <person name="Rohde M."/>
            <person name="Galperin M.Y."/>
            <person name="Jogler C."/>
        </authorList>
    </citation>
    <scope>NUCLEOTIDE SEQUENCE [LARGE SCALE GENOMIC DNA]</scope>
    <source>
        <strain evidence="1 2">FC18</strain>
    </source>
</reference>
<dbReference type="STRING" id="980251.GCA_001642875_00620"/>
<evidence type="ECO:0000313" key="2">
    <source>
        <dbReference type="Proteomes" id="UP000322214"/>
    </source>
</evidence>
<dbReference type="KEGG" id="mff:MFFC18_32250"/>
<evidence type="ECO:0000313" key="1">
    <source>
        <dbReference type="EMBL" id="QEG23328.1"/>
    </source>
</evidence>
<dbReference type="EMBL" id="CP042912">
    <property type="protein sequence ID" value="QEG23328.1"/>
    <property type="molecule type" value="Genomic_DNA"/>
</dbReference>